<dbReference type="InterPro" id="IPR004593">
    <property type="entry name" value="SbcD"/>
</dbReference>
<dbReference type="AlphaFoldDB" id="A0A432VQM4"/>
<dbReference type="RefSeq" id="WP_126768303.1">
    <property type="nucleotide sequence ID" value="NZ_PIPJ01000011.1"/>
</dbReference>
<dbReference type="PANTHER" id="PTHR30337:SF0">
    <property type="entry name" value="NUCLEASE SBCCD SUBUNIT D"/>
    <property type="match status" value="1"/>
</dbReference>
<dbReference type="GO" id="GO:0004519">
    <property type="term" value="F:endonuclease activity"/>
    <property type="evidence" value="ECO:0007669"/>
    <property type="project" value="UniProtKB-KW"/>
</dbReference>
<dbReference type="Pfam" id="PF00149">
    <property type="entry name" value="Metallophos"/>
    <property type="match status" value="1"/>
</dbReference>
<dbReference type="InterPro" id="IPR029052">
    <property type="entry name" value="Metallo-depent_PP-like"/>
</dbReference>
<feature type="domain" description="Calcineurin-like phosphoesterase" evidence="8">
    <location>
        <begin position="1"/>
        <end position="221"/>
    </location>
</feature>
<comment type="similarity">
    <text evidence="1 7">Belongs to the SbcD family.</text>
</comment>
<keyword evidence="7" id="KW-0235">DNA replication</keyword>
<dbReference type="GO" id="GO:0006310">
    <property type="term" value="P:DNA recombination"/>
    <property type="evidence" value="ECO:0007669"/>
    <property type="project" value="UniProtKB-KW"/>
</dbReference>
<dbReference type="Pfam" id="PF12320">
    <property type="entry name" value="SbcD_C"/>
    <property type="match status" value="1"/>
</dbReference>
<evidence type="ECO:0000313" key="11">
    <source>
        <dbReference type="Proteomes" id="UP000288395"/>
    </source>
</evidence>
<keyword evidence="7" id="KW-0255">Endonuclease</keyword>
<dbReference type="EMBL" id="PIPJ01000011">
    <property type="protein sequence ID" value="RUO18495.1"/>
    <property type="molecule type" value="Genomic_DNA"/>
</dbReference>
<keyword evidence="5 7" id="KW-0378">Hydrolase</keyword>
<sequence>MKILHTSDWHLGRYFHQQSLLDDQRFVLAQVEKYVEEQEPDAVIVAGDIYDRSLPPGEAVKLLDDTLHTLVHELKVPVIMISGNHDGADRLGFGARQLRQAGLSIVTSFTEMLNPVVLKDEHGEVAVWCMPYNDPNLVADYLQKEVKGYQHAHELLVAEIEQAKEELGLTKARHILVSHCFLDGGSESDSERPLSIGGADKVSPKTFADFDYVALGHLHQPQYKSVEYIRYSGSLLKYSFSEHQQNKSVTLVALDEKGFAGFELLPLTAKRNVRRLAGKFEQLLADGKQDPQRNDYIEITLTDTDAILEPLARLRAVYPNILDLQKERFSHRLGEGASLAREHLKRTELDMLADFYQQVTDAPLSAEQLTLAQDLIRESLNRHADSGSDKA</sequence>
<comment type="subunit">
    <text evidence="2 7">Heterodimer of SbcC and SbcD.</text>
</comment>
<evidence type="ECO:0000259" key="8">
    <source>
        <dbReference type="Pfam" id="PF00149"/>
    </source>
</evidence>
<evidence type="ECO:0000256" key="7">
    <source>
        <dbReference type="RuleBase" id="RU363069"/>
    </source>
</evidence>
<evidence type="ECO:0000256" key="4">
    <source>
        <dbReference type="ARBA" id="ARBA00022722"/>
    </source>
</evidence>
<dbReference type="InterPro" id="IPR026843">
    <property type="entry name" value="SbcD_C"/>
</dbReference>
<evidence type="ECO:0000256" key="6">
    <source>
        <dbReference type="ARBA" id="ARBA00022839"/>
    </source>
</evidence>
<keyword evidence="11" id="KW-1185">Reference proteome</keyword>
<evidence type="ECO:0000256" key="1">
    <source>
        <dbReference type="ARBA" id="ARBA00010555"/>
    </source>
</evidence>
<keyword evidence="7" id="KW-0233">DNA recombination</keyword>
<proteinExistence type="inferred from homology"/>
<dbReference type="InterPro" id="IPR041796">
    <property type="entry name" value="Mre11_N"/>
</dbReference>
<comment type="function">
    <text evidence="7">SbcCD cleaves DNA hairpin structures. These structures can inhibit DNA replication and are intermediates in certain DNA recombination reactions. The complex acts as a 3'-&gt;5' double strand exonuclease that can open hairpins. It also has a 5' single-strand endonuclease activity.</text>
</comment>
<dbReference type="CDD" id="cd00840">
    <property type="entry name" value="MPP_Mre11_N"/>
    <property type="match status" value="1"/>
</dbReference>
<keyword evidence="4 7" id="KW-0540">Nuclease</keyword>
<evidence type="ECO:0000256" key="5">
    <source>
        <dbReference type="ARBA" id="ARBA00022801"/>
    </source>
</evidence>
<name>A0A432VQM4_9GAMM</name>
<dbReference type="InterPro" id="IPR050535">
    <property type="entry name" value="DNA_Repair-Maintenance_Comp"/>
</dbReference>
<dbReference type="GO" id="GO:0008408">
    <property type="term" value="F:3'-5' exonuclease activity"/>
    <property type="evidence" value="ECO:0007669"/>
    <property type="project" value="InterPro"/>
</dbReference>
<accession>A0A432VQM4</accession>
<keyword evidence="6 7" id="KW-0269">Exonuclease</keyword>
<evidence type="ECO:0000313" key="10">
    <source>
        <dbReference type="EMBL" id="RUO18495.1"/>
    </source>
</evidence>
<dbReference type="OrthoDB" id="9773856at2"/>
<reference evidence="11" key="1">
    <citation type="journal article" date="2018" name="Front. Microbiol.">
        <title>Genome-Based Analysis Reveals the Taxonomy and Diversity of the Family Idiomarinaceae.</title>
        <authorList>
            <person name="Liu Y."/>
            <person name="Lai Q."/>
            <person name="Shao Z."/>
        </authorList>
    </citation>
    <scope>NUCLEOTIDE SEQUENCE [LARGE SCALE GENOMIC DNA]</scope>
    <source>
        <strain evidence="11">GBPy7</strain>
    </source>
</reference>
<evidence type="ECO:0000256" key="2">
    <source>
        <dbReference type="ARBA" id="ARBA00011322"/>
    </source>
</evidence>
<dbReference type="PANTHER" id="PTHR30337">
    <property type="entry name" value="COMPONENT OF ATP-DEPENDENT DSDNA EXONUCLEASE"/>
    <property type="match status" value="1"/>
</dbReference>
<protein>
    <recommendedName>
        <fullName evidence="3 7">Nuclease SbcCD subunit D</fullName>
    </recommendedName>
</protein>
<evidence type="ECO:0000256" key="3">
    <source>
        <dbReference type="ARBA" id="ARBA00013365"/>
    </source>
</evidence>
<evidence type="ECO:0000259" key="9">
    <source>
        <dbReference type="Pfam" id="PF12320"/>
    </source>
</evidence>
<dbReference type="InterPro" id="IPR004843">
    <property type="entry name" value="Calcineurin-like_PHP"/>
</dbReference>
<organism evidence="10 11">
    <name type="scientific">Aliidiomarina iranensis</name>
    <dbReference type="NCBI Taxonomy" id="1434071"/>
    <lineage>
        <taxon>Bacteria</taxon>
        <taxon>Pseudomonadati</taxon>
        <taxon>Pseudomonadota</taxon>
        <taxon>Gammaproteobacteria</taxon>
        <taxon>Alteromonadales</taxon>
        <taxon>Idiomarinaceae</taxon>
        <taxon>Aliidiomarina</taxon>
    </lineage>
</organism>
<comment type="caution">
    <text evidence="10">The sequence shown here is derived from an EMBL/GenBank/DDBJ whole genome shotgun (WGS) entry which is preliminary data.</text>
</comment>
<dbReference type="Proteomes" id="UP000288395">
    <property type="component" value="Unassembled WGS sequence"/>
</dbReference>
<dbReference type="NCBIfam" id="TIGR00619">
    <property type="entry name" value="sbcd"/>
    <property type="match status" value="1"/>
</dbReference>
<dbReference type="GO" id="GO:0006260">
    <property type="term" value="P:DNA replication"/>
    <property type="evidence" value="ECO:0007669"/>
    <property type="project" value="UniProtKB-KW"/>
</dbReference>
<dbReference type="SUPFAM" id="SSF56300">
    <property type="entry name" value="Metallo-dependent phosphatases"/>
    <property type="match status" value="1"/>
</dbReference>
<feature type="domain" description="Nuclease SbcCD subunit D C-terminal" evidence="9">
    <location>
        <begin position="271"/>
        <end position="359"/>
    </location>
</feature>
<dbReference type="Gene3D" id="3.60.21.10">
    <property type="match status" value="1"/>
</dbReference>
<gene>
    <name evidence="7" type="primary">sbcD</name>
    <name evidence="10" type="ORF">CWE08_11290</name>
</gene>